<dbReference type="PROSITE" id="PS51747">
    <property type="entry name" value="CYT_DCMP_DEAMINASES_2"/>
    <property type="match status" value="1"/>
</dbReference>
<keyword evidence="4 8" id="KW-0479">Metal-binding</keyword>
<evidence type="ECO:0000256" key="3">
    <source>
        <dbReference type="ARBA" id="ARBA00022694"/>
    </source>
</evidence>
<keyword evidence="6 8" id="KW-0862">Zinc</keyword>
<evidence type="ECO:0000256" key="8">
    <source>
        <dbReference type="HAMAP-Rule" id="MF_00972"/>
    </source>
</evidence>
<gene>
    <name evidence="8" type="primary">tadA</name>
    <name evidence="10" type="ORF">MBEBAB_0281</name>
</gene>
<evidence type="ECO:0000259" key="9">
    <source>
        <dbReference type="PROSITE" id="PS51747"/>
    </source>
</evidence>
<comment type="caution">
    <text evidence="10">The sequence shown here is derived from an EMBL/GenBank/DDBJ whole genome shotgun (WGS) entry which is preliminary data.</text>
</comment>
<keyword evidence="5 8" id="KW-0378">Hydrolase</keyword>
<sequence length="195" mass="20519">MRGALLAAGAAETLFGLARSGRLVGVFEMADHDERFMRTALDLAQAAAEAGEVPVGAIVVDEATGKVIGTGANRPVALHDPTAHAEVRAIREAAESLQNYRLTGLTLYVTLEPCVMCAGAISHARIGRVVWAADDPKGGAVVHGPKFFDQPTCHSRPAVQGGVLADEASALLKGFFAPRRKPRRKSGEQASSEPR</sequence>
<feature type="binding site" evidence="8">
    <location>
        <position position="114"/>
    </location>
    <ligand>
        <name>Zn(2+)</name>
        <dbReference type="ChEBI" id="CHEBI:29105"/>
        <note>catalytic</note>
    </ligand>
</feature>
<comment type="catalytic activity">
    <reaction evidence="7 8">
        <text>adenosine(34) in tRNA + H2O + H(+) = inosine(34) in tRNA + NH4(+)</text>
        <dbReference type="Rhea" id="RHEA:43168"/>
        <dbReference type="Rhea" id="RHEA-COMP:10373"/>
        <dbReference type="Rhea" id="RHEA-COMP:10374"/>
        <dbReference type="ChEBI" id="CHEBI:15377"/>
        <dbReference type="ChEBI" id="CHEBI:15378"/>
        <dbReference type="ChEBI" id="CHEBI:28938"/>
        <dbReference type="ChEBI" id="CHEBI:74411"/>
        <dbReference type="ChEBI" id="CHEBI:82852"/>
        <dbReference type="EC" id="3.5.4.33"/>
    </reaction>
</comment>
<comment type="subunit">
    <text evidence="2 8">Homodimer.</text>
</comment>
<dbReference type="PROSITE" id="PS00903">
    <property type="entry name" value="CYT_DCMP_DEAMINASES_1"/>
    <property type="match status" value="1"/>
</dbReference>
<dbReference type="EC" id="3.5.4.33" evidence="8"/>
<feature type="binding site" evidence="8">
    <location>
        <position position="84"/>
    </location>
    <ligand>
        <name>Zn(2+)</name>
        <dbReference type="ChEBI" id="CHEBI:29105"/>
        <note>catalytic</note>
    </ligand>
</feature>
<evidence type="ECO:0000256" key="4">
    <source>
        <dbReference type="ARBA" id="ARBA00022723"/>
    </source>
</evidence>
<keyword evidence="11" id="KW-1185">Reference proteome</keyword>
<name>A0A8E0KHU3_9CAUL</name>
<dbReference type="SUPFAM" id="SSF53927">
    <property type="entry name" value="Cytidine deaminase-like"/>
    <property type="match status" value="1"/>
</dbReference>
<dbReference type="GO" id="GO:0052717">
    <property type="term" value="F:tRNA-specific adenosine-34 deaminase activity"/>
    <property type="evidence" value="ECO:0007669"/>
    <property type="project" value="UniProtKB-UniRule"/>
</dbReference>
<dbReference type="GO" id="GO:0008270">
    <property type="term" value="F:zinc ion binding"/>
    <property type="evidence" value="ECO:0007669"/>
    <property type="project" value="UniProtKB-UniRule"/>
</dbReference>
<keyword evidence="3 8" id="KW-0819">tRNA processing</keyword>
<dbReference type="InterPro" id="IPR016192">
    <property type="entry name" value="APOBEC/CMP_deaminase_Zn-bd"/>
</dbReference>
<protein>
    <recommendedName>
        <fullName evidence="8">tRNA-specific adenosine deaminase</fullName>
        <ecNumber evidence="8">3.5.4.33</ecNumber>
    </recommendedName>
</protein>
<dbReference type="CDD" id="cd01285">
    <property type="entry name" value="nucleoside_deaminase"/>
    <property type="match status" value="1"/>
</dbReference>
<dbReference type="HAMAP" id="MF_00972">
    <property type="entry name" value="tRNA_aden_deaminase"/>
    <property type="match status" value="1"/>
</dbReference>
<comment type="similarity">
    <text evidence="1">Belongs to the cytidine and deoxycytidylate deaminase family. ADAT2 subfamily.</text>
</comment>
<organism evidence="10 11">
    <name type="scientific">Brevundimonas abyssalis TAR-001</name>
    <dbReference type="NCBI Taxonomy" id="1391729"/>
    <lineage>
        <taxon>Bacteria</taxon>
        <taxon>Pseudomonadati</taxon>
        <taxon>Pseudomonadota</taxon>
        <taxon>Alphaproteobacteria</taxon>
        <taxon>Caulobacterales</taxon>
        <taxon>Caulobacteraceae</taxon>
        <taxon>Brevundimonas</taxon>
    </lineage>
</organism>
<feature type="active site" description="Proton donor" evidence="8">
    <location>
        <position position="86"/>
    </location>
</feature>
<comment type="function">
    <text evidence="8">Catalyzes the deamination of adenosine to inosine at the wobble position 34 of tRNA(Arg2).</text>
</comment>
<dbReference type="InterPro" id="IPR002125">
    <property type="entry name" value="CMP_dCMP_dom"/>
</dbReference>
<dbReference type="Proteomes" id="UP000016569">
    <property type="component" value="Unassembled WGS sequence"/>
</dbReference>
<evidence type="ECO:0000256" key="1">
    <source>
        <dbReference type="ARBA" id="ARBA00010669"/>
    </source>
</evidence>
<evidence type="ECO:0000256" key="6">
    <source>
        <dbReference type="ARBA" id="ARBA00022833"/>
    </source>
</evidence>
<dbReference type="InterPro" id="IPR016193">
    <property type="entry name" value="Cytidine_deaminase-like"/>
</dbReference>
<dbReference type="InterPro" id="IPR028883">
    <property type="entry name" value="tRNA_aden_deaminase"/>
</dbReference>
<accession>A0A8E0KHU3</accession>
<dbReference type="EMBL" id="BATC01000003">
    <property type="protein sequence ID" value="GAD58031.1"/>
    <property type="molecule type" value="Genomic_DNA"/>
</dbReference>
<dbReference type="GO" id="GO:0002100">
    <property type="term" value="P:tRNA wobble adenosine to inosine editing"/>
    <property type="evidence" value="ECO:0007669"/>
    <property type="project" value="UniProtKB-UniRule"/>
</dbReference>
<evidence type="ECO:0000313" key="11">
    <source>
        <dbReference type="Proteomes" id="UP000016569"/>
    </source>
</evidence>
<proteinExistence type="inferred from homology"/>
<dbReference type="NCBIfam" id="NF008113">
    <property type="entry name" value="PRK10860.1"/>
    <property type="match status" value="1"/>
</dbReference>
<dbReference type="Pfam" id="PF00383">
    <property type="entry name" value="dCMP_cyt_deam_1"/>
    <property type="match status" value="1"/>
</dbReference>
<dbReference type="AlphaFoldDB" id="A0A8E0KHU3"/>
<dbReference type="PANTHER" id="PTHR11079">
    <property type="entry name" value="CYTOSINE DEAMINASE FAMILY MEMBER"/>
    <property type="match status" value="1"/>
</dbReference>
<feature type="domain" description="CMP/dCMP-type deaminase" evidence="9">
    <location>
        <begin position="31"/>
        <end position="142"/>
    </location>
</feature>
<reference evidence="11" key="1">
    <citation type="journal article" date="2013" name="Genome Announc.">
        <title>Draft Genome Sequence of the Dimorphic Prosthecate Bacterium Brevundimonas abyssalis TAR-001T.</title>
        <authorList>
            <person name="Tsubouchi T."/>
            <person name="Nishi S."/>
            <person name="Usui K."/>
            <person name="Shimane Y."/>
            <person name="Takaki Y."/>
            <person name="Maruyama T."/>
            <person name="Hatada Y."/>
        </authorList>
    </citation>
    <scope>NUCLEOTIDE SEQUENCE [LARGE SCALE GENOMIC DNA]</scope>
    <source>
        <strain evidence="11">TAR-001</strain>
    </source>
</reference>
<evidence type="ECO:0000256" key="7">
    <source>
        <dbReference type="ARBA" id="ARBA00048045"/>
    </source>
</evidence>
<dbReference type="PANTHER" id="PTHR11079:SF202">
    <property type="entry name" value="TRNA-SPECIFIC ADENOSINE DEAMINASE"/>
    <property type="match status" value="1"/>
</dbReference>
<evidence type="ECO:0000256" key="5">
    <source>
        <dbReference type="ARBA" id="ARBA00022801"/>
    </source>
</evidence>
<dbReference type="FunFam" id="3.40.140.10:FF:000005">
    <property type="entry name" value="tRNA-specific adenosine deaminase"/>
    <property type="match status" value="1"/>
</dbReference>
<dbReference type="Gene3D" id="3.40.140.10">
    <property type="entry name" value="Cytidine Deaminase, domain 2"/>
    <property type="match status" value="1"/>
</dbReference>
<evidence type="ECO:0000256" key="2">
    <source>
        <dbReference type="ARBA" id="ARBA00011738"/>
    </source>
</evidence>
<comment type="cofactor">
    <cofactor evidence="8">
        <name>Zn(2+)</name>
        <dbReference type="ChEBI" id="CHEBI:29105"/>
    </cofactor>
    <text evidence="8">Binds 1 zinc ion per subunit.</text>
</comment>
<feature type="binding site" evidence="8">
    <location>
        <position position="117"/>
    </location>
    <ligand>
        <name>Zn(2+)</name>
        <dbReference type="ChEBI" id="CHEBI:29105"/>
        <note>catalytic</note>
    </ligand>
</feature>
<evidence type="ECO:0000313" key="10">
    <source>
        <dbReference type="EMBL" id="GAD58031.1"/>
    </source>
</evidence>